<dbReference type="AlphaFoldDB" id="A0A815M3B6"/>
<feature type="non-terminal residue" evidence="1">
    <location>
        <position position="1"/>
    </location>
</feature>
<dbReference type="EMBL" id="CAJNOQ010017921">
    <property type="protein sequence ID" value="CAF1412376.1"/>
    <property type="molecule type" value="Genomic_DNA"/>
</dbReference>
<reference evidence="1" key="1">
    <citation type="submission" date="2021-02" db="EMBL/GenBank/DDBJ databases">
        <authorList>
            <person name="Nowell W R."/>
        </authorList>
    </citation>
    <scope>NUCLEOTIDE SEQUENCE</scope>
</reference>
<accession>A0A815M3B6</accession>
<proteinExistence type="predicted"/>
<dbReference type="Proteomes" id="UP000663829">
    <property type="component" value="Unassembled WGS sequence"/>
</dbReference>
<gene>
    <name evidence="1" type="ORF">GPM918_LOCUS33527</name>
    <name evidence="2" type="ORF">SRO942_LOCUS34210</name>
</gene>
<name>A0A815M3B6_9BILA</name>
<dbReference type="EMBL" id="CAJOBC010083344">
    <property type="protein sequence ID" value="CAF4300191.1"/>
    <property type="molecule type" value="Genomic_DNA"/>
</dbReference>
<evidence type="ECO:0000313" key="1">
    <source>
        <dbReference type="EMBL" id="CAF1412376.1"/>
    </source>
</evidence>
<protein>
    <submittedName>
        <fullName evidence="1">Uncharacterized protein</fullName>
    </submittedName>
</protein>
<keyword evidence="3" id="KW-1185">Reference proteome</keyword>
<dbReference type="Proteomes" id="UP000681722">
    <property type="component" value="Unassembled WGS sequence"/>
</dbReference>
<evidence type="ECO:0000313" key="2">
    <source>
        <dbReference type="EMBL" id="CAF4300191.1"/>
    </source>
</evidence>
<organism evidence="1 3">
    <name type="scientific">Didymodactylos carnosus</name>
    <dbReference type="NCBI Taxonomy" id="1234261"/>
    <lineage>
        <taxon>Eukaryota</taxon>
        <taxon>Metazoa</taxon>
        <taxon>Spiralia</taxon>
        <taxon>Gnathifera</taxon>
        <taxon>Rotifera</taxon>
        <taxon>Eurotatoria</taxon>
        <taxon>Bdelloidea</taxon>
        <taxon>Philodinida</taxon>
        <taxon>Philodinidae</taxon>
        <taxon>Didymodactylos</taxon>
    </lineage>
</organism>
<comment type="caution">
    <text evidence="1">The sequence shown here is derived from an EMBL/GenBank/DDBJ whole genome shotgun (WGS) entry which is preliminary data.</text>
</comment>
<sequence length="63" mass="7366">YQVYNLPRFLGIDYKRNTSLAWHNGDNVMNNCHFGKITFCHVLPPMVFKLGCNEKIEIFVSCQ</sequence>
<evidence type="ECO:0000313" key="3">
    <source>
        <dbReference type="Proteomes" id="UP000663829"/>
    </source>
</evidence>